<sequence>MHTTFCINMETPMTPPKPAKNYSSSVDSSRPFRSVREAVAIFGERFLVGEIYSPKPYYTPLREETDAWGFLSPSPSCKSREEDHHEVQNDQVFGTLKKLEAELEETKAELKLLKERESETEIALASLNAELHMNLSKLAEAEAAAAKKAAESTRAVSFERKRMEDLLKEEERRRELTVRMENFPTLAQILNLGGEQGSFRGKKEGKSCKGFSGAHARSANQLRQGTPCHSLRARLPSFAQRRLVVKAVATPDSAVELPLTADNVESVLDEVRPYLISDGGNVALHEIDGNVVRLKLQGACSSCSASVTTMKMGIERRLMEKIPEIVAVEAISDEETGLELNEENIEKVLEEIRPYLVGAAGGSLELVAIEEPIVKIRITGPAAGVMTVRVAVTQKLREKIPAIAAVQLL</sequence>
<comment type="caution">
    <text evidence="1">The sequence shown here is derived from an EMBL/GenBank/DDBJ whole genome shotgun (WGS) entry which is preliminary data.</text>
</comment>
<gene>
    <name evidence="1" type="ORF">D5086_009525</name>
</gene>
<keyword evidence="2" id="KW-1185">Reference proteome</keyword>
<dbReference type="Proteomes" id="UP000309997">
    <property type="component" value="Unassembled WGS sequence"/>
</dbReference>
<name>A0ACC4CKX6_POPAL</name>
<dbReference type="EMBL" id="RCHU02000004">
    <property type="protein sequence ID" value="KAL3597888.1"/>
    <property type="molecule type" value="Genomic_DNA"/>
</dbReference>
<organism evidence="1 2">
    <name type="scientific">Populus alba</name>
    <name type="common">White poplar</name>
    <dbReference type="NCBI Taxonomy" id="43335"/>
    <lineage>
        <taxon>Eukaryota</taxon>
        <taxon>Viridiplantae</taxon>
        <taxon>Streptophyta</taxon>
        <taxon>Embryophyta</taxon>
        <taxon>Tracheophyta</taxon>
        <taxon>Spermatophyta</taxon>
        <taxon>Magnoliopsida</taxon>
        <taxon>eudicotyledons</taxon>
        <taxon>Gunneridae</taxon>
        <taxon>Pentapetalae</taxon>
        <taxon>rosids</taxon>
        <taxon>fabids</taxon>
        <taxon>Malpighiales</taxon>
        <taxon>Salicaceae</taxon>
        <taxon>Saliceae</taxon>
        <taxon>Populus</taxon>
    </lineage>
</organism>
<protein>
    <submittedName>
        <fullName evidence="1">Uncharacterized protein</fullName>
    </submittedName>
</protein>
<reference evidence="1 2" key="1">
    <citation type="journal article" date="2024" name="Plant Biotechnol. J.">
        <title>Genome and CRISPR/Cas9 system of a widespread forest tree (Populus alba) in the world.</title>
        <authorList>
            <person name="Liu Y.J."/>
            <person name="Jiang P.F."/>
            <person name="Han X.M."/>
            <person name="Li X.Y."/>
            <person name="Wang H.M."/>
            <person name="Wang Y.J."/>
            <person name="Wang X.X."/>
            <person name="Zeng Q.Y."/>
        </authorList>
    </citation>
    <scope>NUCLEOTIDE SEQUENCE [LARGE SCALE GENOMIC DNA]</scope>
    <source>
        <strain evidence="2">cv. PAL-ZL1</strain>
    </source>
</reference>
<accession>A0ACC4CKX6</accession>
<proteinExistence type="predicted"/>
<evidence type="ECO:0000313" key="1">
    <source>
        <dbReference type="EMBL" id="KAL3597888.1"/>
    </source>
</evidence>
<evidence type="ECO:0000313" key="2">
    <source>
        <dbReference type="Proteomes" id="UP000309997"/>
    </source>
</evidence>